<dbReference type="EMBL" id="FXUG01000033">
    <property type="protein sequence ID" value="SMP79537.1"/>
    <property type="molecule type" value="Genomic_DNA"/>
</dbReference>
<evidence type="ECO:0000313" key="2">
    <source>
        <dbReference type="Proteomes" id="UP001158067"/>
    </source>
</evidence>
<keyword evidence="2" id="KW-1185">Reference proteome</keyword>
<evidence type="ECO:0000313" key="1">
    <source>
        <dbReference type="EMBL" id="SMP79537.1"/>
    </source>
</evidence>
<proteinExistence type="predicted"/>
<comment type="caution">
    <text evidence="1">The sequence shown here is derived from an EMBL/GenBank/DDBJ whole genome shotgun (WGS) entry which is preliminary data.</text>
</comment>
<dbReference type="Proteomes" id="UP001158067">
    <property type="component" value="Unassembled WGS sequence"/>
</dbReference>
<sequence>MNPFSKGRYEHIPTHLYYLPHKLISELEDSTPSYVIGSRGSGKTTLLKSLNWEERIRNKWLNQELGGDAFRGRFIGVYTKLPLIQVRSFKAWLREHVGATSDSLFGYYVDLVSIENLAFSLSVIVNEMHIDVSPENESVAVSRFLHDSDYLIENEGDETNTLVGVHQAIRQRRRRLEKLAQAGISPSTCLADFFIPEIGELSRSFCSIFGALLDASTETEELQKWHFKFCFDEAECLDDRQLLVINTIIRTTESPASYVISFVGQPTDLSRTLHDNLTAQSADRFIHFLDHITRPEFENLCDGIANVRIRAQLESEGRLPGDLRQFQTANVLGRLNLNLLVHELVSKSESGEAKALEKLAERFRISPWLQDGESLSVPPYIEAHLADVLKLTPPPGNESNAKRRQASQEFRKKFVASYLSICRELKVRKIPYAFANMVIGISDSCVRDYLSQMHQIFESFEGGLVDFVNGTVDWQLQSDAIHIASDNKKRSISSGIEVSKPENVRRLTYCLGALAAVLQQGTKGTVIHLRSSERGIFQFSEPIGPEDKNPLLFDVLKDANEAGFIRVKSEGQRILGFRVHASMAPSFGFSYRGAYYPVVIKKGDVIKMLETPDDDDLILLAKQIGKRISEPGSDSAQMTLWPTDDASGFVFDDSDVL</sequence>
<protein>
    <recommendedName>
        <fullName evidence="3">ATP-binding protein</fullName>
    </recommendedName>
</protein>
<accession>A0ABY1QV11</accession>
<dbReference type="InterPro" id="IPR056955">
    <property type="entry name" value="ORC-CDC6-like"/>
</dbReference>
<reference evidence="1 2" key="1">
    <citation type="submission" date="2017-05" db="EMBL/GenBank/DDBJ databases">
        <authorList>
            <person name="Varghese N."/>
            <person name="Submissions S."/>
        </authorList>
    </citation>
    <scope>NUCLEOTIDE SEQUENCE [LARGE SCALE GENOMIC DNA]</scope>
    <source>
        <strain evidence="1 2">DSM 25457</strain>
    </source>
</reference>
<evidence type="ECO:0008006" key="3">
    <source>
        <dbReference type="Google" id="ProtNLM"/>
    </source>
</evidence>
<dbReference type="Pfam" id="PF24389">
    <property type="entry name" value="ORC-CDC6-like"/>
    <property type="match status" value="1"/>
</dbReference>
<gene>
    <name evidence="1" type="ORF">SAMN06265222_1334</name>
</gene>
<dbReference type="RefSeq" id="WP_283435634.1">
    <property type="nucleotide sequence ID" value="NZ_FXUG01000033.1"/>
</dbReference>
<organism evidence="1 2">
    <name type="scientific">Neorhodopirellula lusitana</name>
    <dbReference type="NCBI Taxonomy" id="445327"/>
    <lineage>
        <taxon>Bacteria</taxon>
        <taxon>Pseudomonadati</taxon>
        <taxon>Planctomycetota</taxon>
        <taxon>Planctomycetia</taxon>
        <taxon>Pirellulales</taxon>
        <taxon>Pirellulaceae</taxon>
        <taxon>Neorhodopirellula</taxon>
    </lineage>
</organism>
<name>A0ABY1QV11_9BACT</name>